<evidence type="ECO:0000256" key="1">
    <source>
        <dbReference type="SAM" id="Phobius"/>
    </source>
</evidence>
<keyword evidence="1" id="KW-0812">Transmembrane</keyword>
<feature type="transmembrane region" description="Helical" evidence="1">
    <location>
        <begin position="48"/>
        <end position="66"/>
    </location>
</feature>
<comment type="caution">
    <text evidence="3">The sequence shown here is derived from an EMBL/GenBank/DDBJ whole genome shotgun (WGS) entry which is preliminary data.</text>
</comment>
<reference evidence="3 4" key="1">
    <citation type="submission" date="2023-07" db="EMBL/GenBank/DDBJ databases">
        <title>Functional and genomic diversity of the sorghum phyllosphere microbiome.</title>
        <authorList>
            <person name="Shade A."/>
        </authorList>
    </citation>
    <scope>NUCLEOTIDE SEQUENCE [LARGE SCALE GENOMIC DNA]</scope>
    <source>
        <strain evidence="3 4">SORGH_AS_1064</strain>
    </source>
</reference>
<keyword evidence="1" id="KW-0472">Membrane</keyword>
<dbReference type="Proteomes" id="UP001225072">
    <property type="component" value="Unassembled WGS sequence"/>
</dbReference>
<organism evidence="3 4">
    <name type="scientific">Chryseobacterium camelliae</name>
    <dbReference type="NCBI Taxonomy" id="1265445"/>
    <lineage>
        <taxon>Bacteria</taxon>
        <taxon>Pseudomonadati</taxon>
        <taxon>Bacteroidota</taxon>
        <taxon>Flavobacteriia</taxon>
        <taxon>Flavobacteriales</taxon>
        <taxon>Weeksellaceae</taxon>
        <taxon>Chryseobacterium group</taxon>
        <taxon>Chryseobacterium</taxon>
    </lineage>
</organism>
<keyword evidence="1" id="KW-1133">Transmembrane helix</keyword>
<evidence type="ECO:0000313" key="4">
    <source>
        <dbReference type="Proteomes" id="UP001225072"/>
    </source>
</evidence>
<protein>
    <recommendedName>
        <fullName evidence="5">Signal peptidase</fullName>
    </recommendedName>
</protein>
<evidence type="ECO:0000256" key="2">
    <source>
        <dbReference type="SAM" id="SignalP"/>
    </source>
</evidence>
<evidence type="ECO:0000313" key="3">
    <source>
        <dbReference type="EMBL" id="MDQ1098775.1"/>
    </source>
</evidence>
<dbReference type="RefSeq" id="WP_307453269.1">
    <property type="nucleotide sequence ID" value="NZ_JAUTAL010000001.1"/>
</dbReference>
<gene>
    <name evidence="3" type="ORF">QE404_003922</name>
</gene>
<evidence type="ECO:0008006" key="5">
    <source>
        <dbReference type="Google" id="ProtNLM"/>
    </source>
</evidence>
<feature type="signal peptide" evidence="2">
    <location>
        <begin position="1"/>
        <end position="22"/>
    </location>
</feature>
<sequence>MKTLINKLISAVFLLAALWANAQGGGTPPNPGNGVGGVTPGAQAAPIDMYVLALGFLALMFIVFFAKKYKSQKI</sequence>
<dbReference type="EMBL" id="JAUTAL010000001">
    <property type="protein sequence ID" value="MDQ1098775.1"/>
    <property type="molecule type" value="Genomic_DNA"/>
</dbReference>
<accession>A0ABU0TP01</accession>
<keyword evidence="4" id="KW-1185">Reference proteome</keyword>
<keyword evidence="2" id="KW-0732">Signal</keyword>
<proteinExistence type="predicted"/>
<name>A0ABU0TP01_9FLAO</name>
<feature type="chain" id="PRO_5045134594" description="Signal peptidase" evidence="2">
    <location>
        <begin position="23"/>
        <end position="74"/>
    </location>
</feature>